<dbReference type="PANTHER" id="PTHR34322">
    <property type="entry name" value="TRANSPOSASE, Y1_TNP DOMAIN-CONTAINING"/>
    <property type="match status" value="1"/>
</dbReference>
<dbReference type="InterPro" id="IPR002686">
    <property type="entry name" value="Transposase_17"/>
</dbReference>
<dbReference type="Proteomes" id="UP000055590">
    <property type="component" value="Chromosome"/>
</dbReference>
<dbReference type="PATRIC" id="fig|1391653.3.peg.427"/>
<dbReference type="PANTHER" id="PTHR34322:SF2">
    <property type="entry name" value="TRANSPOSASE IS200-LIKE DOMAIN-CONTAINING PROTEIN"/>
    <property type="match status" value="1"/>
</dbReference>
<gene>
    <name evidence="2" type="ORF">AKJ08_0412</name>
</gene>
<organism evidence="2 3">
    <name type="scientific">Vulgatibacter incomptus</name>
    <dbReference type="NCBI Taxonomy" id="1391653"/>
    <lineage>
        <taxon>Bacteria</taxon>
        <taxon>Pseudomonadati</taxon>
        <taxon>Myxococcota</taxon>
        <taxon>Myxococcia</taxon>
        <taxon>Myxococcales</taxon>
        <taxon>Cystobacterineae</taxon>
        <taxon>Vulgatibacteraceae</taxon>
        <taxon>Vulgatibacter</taxon>
    </lineage>
</organism>
<reference evidence="2 3" key="1">
    <citation type="submission" date="2015-08" db="EMBL/GenBank/DDBJ databases">
        <authorList>
            <person name="Babu N.S."/>
            <person name="Beckwith C.J."/>
            <person name="Beseler K.G."/>
            <person name="Brison A."/>
            <person name="Carone J.V."/>
            <person name="Caskin T.P."/>
            <person name="Diamond M."/>
            <person name="Durham M.E."/>
            <person name="Foxe J.M."/>
            <person name="Go M."/>
            <person name="Henderson B.A."/>
            <person name="Jones I.B."/>
            <person name="McGettigan J.A."/>
            <person name="Micheletti S.J."/>
            <person name="Nasrallah M.E."/>
            <person name="Ortiz D."/>
            <person name="Piller C.R."/>
            <person name="Privatt S.R."/>
            <person name="Schneider S.L."/>
            <person name="Sharp S."/>
            <person name="Smith T.C."/>
            <person name="Stanton J.D."/>
            <person name="Ullery H.E."/>
            <person name="Wilson R.J."/>
            <person name="Serrano M.G."/>
            <person name="Buck G."/>
            <person name="Lee V."/>
            <person name="Wang Y."/>
            <person name="Carvalho R."/>
            <person name="Voegtly L."/>
            <person name="Shi R."/>
            <person name="Duckworth R."/>
            <person name="Johnson A."/>
            <person name="Loviza R."/>
            <person name="Walstead R."/>
            <person name="Shah Z."/>
            <person name="Kiflezghi M."/>
            <person name="Wade K."/>
            <person name="Ball S.L."/>
            <person name="Bradley K.W."/>
            <person name="Asai D.J."/>
            <person name="Bowman C.A."/>
            <person name="Russell D.A."/>
            <person name="Pope W.H."/>
            <person name="Jacobs-Sera D."/>
            <person name="Hendrix R.W."/>
            <person name="Hatfull G.F."/>
        </authorList>
    </citation>
    <scope>NUCLEOTIDE SEQUENCE [LARGE SCALE GENOMIC DNA]</scope>
    <source>
        <strain evidence="2 3">DSM 27710</strain>
    </source>
</reference>
<dbReference type="SUPFAM" id="SSF143422">
    <property type="entry name" value="Transposase IS200-like"/>
    <property type="match status" value="1"/>
</dbReference>
<dbReference type="GO" id="GO:0006313">
    <property type="term" value="P:DNA transposition"/>
    <property type="evidence" value="ECO:0007669"/>
    <property type="project" value="InterPro"/>
</dbReference>
<evidence type="ECO:0000313" key="2">
    <source>
        <dbReference type="EMBL" id="AKU90025.1"/>
    </source>
</evidence>
<name>A0A0K1P927_9BACT</name>
<sequence length="164" mass="18282">MLDDVWNLRSRRCFRVIEAALFRGSNRLGLRLTHYSVQGNHLHLIVEARDTQALSRGTQGLSVRIARSLNRLMGRRGKVFADRFHSHVLRTPREARNAIHYVLGNARIHARRQGRSTSAHPDPYAAGPIDGGASSALRSVVPPRTWLLRVGWRVRSDGGPAGPA</sequence>
<dbReference type="GO" id="GO:0004803">
    <property type="term" value="F:transposase activity"/>
    <property type="evidence" value="ECO:0007669"/>
    <property type="project" value="InterPro"/>
</dbReference>
<dbReference type="EMBL" id="CP012332">
    <property type="protein sequence ID" value="AKU90025.1"/>
    <property type="molecule type" value="Genomic_DNA"/>
</dbReference>
<dbReference type="Gene3D" id="3.30.70.1290">
    <property type="entry name" value="Transposase IS200-like"/>
    <property type="match status" value="1"/>
</dbReference>
<evidence type="ECO:0000259" key="1">
    <source>
        <dbReference type="SMART" id="SM01321"/>
    </source>
</evidence>
<dbReference type="GO" id="GO:0003677">
    <property type="term" value="F:DNA binding"/>
    <property type="evidence" value="ECO:0007669"/>
    <property type="project" value="InterPro"/>
</dbReference>
<accession>A0A0K1P927</accession>
<dbReference type="SMART" id="SM01321">
    <property type="entry name" value="Y1_Tnp"/>
    <property type="match status" value="1"/>
</dbReference>
<evidence type="ECO:0000313" key="3">
    <source>
        <dbReference type="Proteomes" id="UP000055590"/>
    </source>
</evidence>
<feature type="domain" description="Transposase IS200-like" evidence="1">
    <location>
        <begin position="2"/>
        <end position="105"/>
    </location>
</feature>
<dbReference type="AlphaFoldDB" id="A0A0K1P927"/>
<proteinExistence type="predicted"/>
<protein>
    <recommendedName>
        <fullName evidence="1">Transposase IS200-like domain-containing protein</fullName>
    </recommendedName>
</protein>
<dbReference type="InterPro" id="IPR036515">
    <property type="entry name" value="Transposase_17_sf"/>
</dbReference>
<dbReference type="KEGG" id="vin:AKJ08_0412"/>
<keyword evidence="3" id="KW-1185">Reference proteome</keyword>